<proteinExistence type="inferred from homology"/>
<comment type="caution">
    <text evidence="4">The sequence shown here is derived from an EMBL/GenBank/DDBJ whole genome shotgun (WGS) entry which is preliminary data.</text>
</comment>
<dbReference type="AlphaFoldDB" id="A0A9W4TZC0"/>
<dbReference type="Pfam" id="PF08524">
    <property type="entry name" value="rRNA_processing"/>
    <property type="match status" value="1"/>
</dbReference>
<dbReference type="Proteomes" id="UP001152885">
    <property type="component" value="Unassembled WGS sequence"/>
</dbReference>
<feature type="region of interest" description="Disordered" evidence="3">
    <location>
        <begin position="41"/>
        <end position="78"/>
    </location>
</feature>
<feature type="region of interest" description="Disordered" evidence="3">
    <location>
        <begin position="1"/>
        <end position="22"/>
    </location>
</feature>
<gene>
    <name evidence="4" type="ORF">CANVERA_P4289</name>
</gene>
<feature type="compositionally biased region" description="Basic and acidic residues" evidence="3">
    <location>
        <begin position="93"/>
        <end position="108"/>
    </location>
</feature>
<comment type="similarity">
    <text evidence="1">Belongs to the FYV7 family.</text>
</comment>
<keyword evidence="5" id="KW-1185">Reference proteome</keyword>
<feature type="compositionally biased region" description="Basic and acidic residues" evidence="3">
    <location>
        <begin position="41"/>
        <end position="59"/>
    </location>
</feature>
<evidence type="ECO:0000313" key="5">
    <source>
        <dbReference type="Proteomes" id="UP001152885"/>
    </source>
</evidence>
<accession>A0A9W4TZC0</accession>
<sequence length="137" mass="16539">MASSDKKKYINRREEKSRDIKKALTHRARIRKNYFKLLKTEGYEERNKDESNDHEDQPKRKPINFQERAAIAKKRKDENRKLQLEKIQDKLKTIETKNRERQFKKDQFKQSSNQKGQPLMGPRINNLLDKIKNDQSI</sequence>
<organism evidence="4 5">
    <name type="scientific">Candida verbasci</name>
    <dbReference type="NCBI Taxonomy" id="1227364"/>
    <lineage>
        <taxon>Eukaryota</taxon>
        <taxon>Fungi</taxon>
        <taxon>Dikarya</taxon>
        <taxon>Ascomycota</taxon>
        <taxon>Saccharomycotina</taxon>
        <taxon>Pichiomycetes</taxon>
        <taxon>Debaryomycetaceae</taxon>
        <taxon>Candida/Lodderomyces clade</taxon>
        <taxon>Candida</taxon>
    </lineage>
</organism>
<reference evidence="4" key="1">
    <citation type="submission" date="2022-12" db="EMBL/GenBank/DDBJ databases">
        <authorList>
            <person name="Brejova B."/>
        </authorList>
    </citation>
    <scope>NUCLEOTIDE SEQUENCE</scope>
</reference>
<evidence type="ECO:0000313" key="4">
    <source>
        <dbReference type="EMBL" id="CAI5759777.1"/>
    </source>
</evidence>
<evidence type="ECO:0000256" key="2">
    <source>
        <dbReference type="ARBA" id="ARBA00018780"/>
    </source>
</evidence>
<dbReference type="InterPro" id="IPR013730">
    <property type="entry name" value="Fyv7/TAP26"/>
</dbReference>
<evidence type="ECO:0000256" key="3">
    <source>
        <dbReference type="SAM" id="MobiDB-lite"/>
    </source>
</evidence>
<evidence type="ECO:0000256" key="1">
    <source>
        <dbReference type="ARBA" id="ARBA00006800"/>
    </source>
</evidence>
<dbReference type="OrthoDB" id="2135053at2759"/>
<protein>
    <recommendedName>
        <fullName evidence="2">rRNA-processing protein FYV7</fullName>
    </recommendedName>
</protein>
<name>A0A9W4TZC0_9ASCO</name>
<dbReference type="EMBL" id="CANTUO010000005">
    <property type="protein sequence ID" value="CAI5759777.1"/>
    <property type="molecule type" value="Genomic_DNA"/>
</dbReference>
<feature type="region of interest" description="Disordered" evidence="3">
    <location>
        <begin position="93"/>
        <end position="137"/>
    </location>
</feature>